<organism evidence="1 2">
    <name type="scientific">Candidatus Woesebacteria bacterium RIFCSPHIGHO2_12_FULL_41_24</name>
    <dbReference type="NCBI Taxonomy" id="1802510"/>
    <lineage>
        <taxon>Bacteria</taxon>
        <taxon>Candidatus Woeseibacteriota</taxon>
    </lineage>
</organism>
<proteinExistence type="predicted"/>
<dbReference type="Pfam" id="PF13196">
    <property type="entry name" value="DUF4012"/>
    <property type="match status" value="1"/>
</dbReference>
<protein>
    <recommendedName>
        <fullName evidence="3">DUF4012 domain-containing protein</fullName>
    </recommendedName>
</protein>
<dbReference type="Proteomes" id="UP000178603">
    <property type="component" value="Unassembled WGS sequence"/>
</dbReference>
<dbReference type="InterPro" id="IPR025101">
    <property type="entry name" value="DUF4012"/>
</dbReference>
<evidence type="ECO:0000313" key="1">
    <source>
        <dbReference type="EMBL" id="OGM55112.1"/>
    </source>
</evidence>
<sequence>MPNIFVESEYNLVACGLVVKLIAGGAKVYIKSARTDSWIKHLPTEVLGVNIVVSTSIPANVVFNYVFVFGNVNLAKLTVVSANCKTVAVKSIYDLEEQRLVTGAVQDEAVINFYIGEVIGDEYARHNRFPANALLREITHFGRLVKYEKDLELFIAPAKKTAEFILKHTFSFSNGNENFFAEEMSSEIFGLELAKSCGYSLTDPKIVASPILSSPPVVQKFARANFAELKNDFDQLNFEAKKPALVVLKDVNEKPKPIIPKAKLVKKADSKGVKLKGGFRFCTLLTVTALLFWFFVLPLLPMSLANYFLGMSRIFIKYGSVGLATQLSSASVKLADYSFRRLQKSYEDYPLLRPVYEQKLDSFYTFKLVTQIDRSMQKLLKDNFSLIDLVLGRKEESIDRLSEDIYLDSDSLYKDLAFAGESGDVSRLAIVGRQIGLDLKNLLESSGHSSYMVLFQNSTVPRPSGGLVYAVGIVNFKNGRFDSFSISSIDSLDKQLKGVVKAPKDFEIFSGSNYWSMKDSNWSSDFNISAEVAEWFLDRQIGEKVSGVIAVDTTFMNRLSSLYNLEQIAQESSAAARIDWAKNIIEVVVDTPNNLYLPVLRQTLSALNEKHLLVYFNNFSTRTALNSAGYGGTLPTRRCECDFNMYAVIESWLEGDQSSKIERTQSLNTLVGQNEIVNTLTYWVKSEKAPGKLQLRLVSPKNSELVKIVTKEGGVSKEISGNKVIYGDRSETSIVVDNTDTAGLLISYVWKIPRSETSREYQLYIVKQPGFVSMPVTVKTEFETGSLTGGHGIFYNTDLRRDFSVSTNY</sequence>
<evidence type="ECO:0000313" key="2">
    <source>
        <dbReference type="Proteomes" id="UP000178603"/>
    </source>
</evidence>
<evidence type="ECO:0008006" key="3">
    <source>
        <dbReference type="Google" id="ProtNLM"/>
    </source>
</evidence>
<comment type="caution">
    <text evidence="1">The sequence shown here is derived from an EMBL/GenBank/DDBJ whole genome shotgun (WGS) entry which is preliminary data.</text>
</comment>
<name>A0A1F8ATP4_9BACT</name>
<dbReference type="AlphaFoldDB" id="A0A1F8ATP4"/>
<gene>
    <name evidence="1" type="ORF">A3E44_04295</name>
</gene>
<reference evidence="1 2" key="1">
    <citation type="journal article" date="2016" name="Nat. Commun.">
        <title>Thousands of microbial genomes shed light on interconnected biogeochemical processes in an aquifer system.</title>
        <authorList>
            <person name="Anantharaman K."/>
            <person name="Brown C.T."/>
            <person name="Hug L.A."/>
            <person name="Sharon I."/>
            <person name="Castelle C.J."/>
            <person name="Probst A.J."/>
            <person name="Thomas B.C."/>
            <person name="Singh A."/>
            <person name="Wilkins M.J."/>
            <person name="Karaoz U."/>
            <person name="Brodie E.L."/>
            <person name="Williams K.H."/>
            <person name="Hubbard S.S."/>
            <person name="Banfield J.F."/>
        </authorList>
    </citation>
    <scope>NUCLEOTIDE SEQUENCE [LARGE SCALE GENOMIC DNA]</scope>
</reference>
<dbReference type="EMBL" id="MGGW01000005">
    <property type="protein sequence ID" value="OGM55112.1"/>
    <property type="molecule type" value="Genomic_DNA"/>
</dbReference>
<accession>A0A1F8ATP4</accession>